<dbReference type="AlphaFoldDB" id="A0A382A7X2"/>
<dbReference type="GO" id="GO:0002128">
    <property type="term" value="P:tRNA nucleoside ribose methylation"/>
    <property type="evidence" value="ECO:0007669"/>
    <property type="project" value="TreeGrafter"/>
</dbReference>
<dbReference type="GO" id="GO:0008173">
    <property type="term" value="F:RNA methyltransferase activity"/>
    <property type="evidence" value="ECO:0007669"/>
    <property type="project" value="InterPro"/>
</dbReference>
<dbReference type="InterPro" id="IPR001537">
    <property type="entry name" value="SpoU_MeTrfase"/>
</dbReference>
<gene>
    <name evidence="6" type="ORF">METZ01_LOCUS150499</name>
</gene>
<accession>A0A382A7X2</accession>
<comment type="similarity">
    <text evidence="1">Belongs to the class IV-like SAM-binding methyltransferase superfamily. RNA methyltransferase TrmH family.</text>
</comment>
<dbReference type="SUPFAM" id="SSF75217">
    <property type="entry name" value="alpha/beta knot"/>
    <property type="match status" value="1"/>
</dbReference>
<dbReference type="PANTHER" id="PTHR42786:SF2">
    <property type="entry name" value="TRNA (CYTIDINE_URIDINE-2'-O-)-METHYLTRANSFERASE TRMJ"/>
    <property type="match status" value="1"/>
</dbReference>
<dbReference type="GO" id="GO:0005829">
    <property type="term" value="C:cytosol"/>
    <property type="evidence" value="ECO:0007669"/>
    <property type="project" value="TreeGrafter"/>
</dbReference>
<keyword evidence="3" id="KW-0808">Transferase</keyword>
<name>A0A382A7X2_9ZZZZ</name>
<dbReference type="Gene3D" id="3.40.1280.10">
    <property type="match status" value="1"/>
</dbReference>
<evidence type="ECO:0000259" key="5">
    <source>
        <dbReference type="Pfam" id="PF00588"/>
    </source>
</evidence>
<feature type="domain" description="tRNA/rRNA methyltransferase SpoU type" evidence="5">
    <location>
        <begin position="19"/>
        <end position="71"/>
    </location>
</feature>
<dbReference type="InterPro" id="IPR029028">
    <property type="entry name" value="Alpha/beta_knot_MTases"/>
</dbReference>
<keyword evidence="4" id="KW-0949">S-adenosyl-L-methionine</keyword>
<evidence type="ECO:0000256" key="2">
    <source>
        <dbReference type="ARBA" id="ARBA00022603"/>
    </source>
</evidence>
<protein>
    <recommendedName>
        <fullName evidence="5">tRNA/rRNA methyltransferase SpoU type domain-containing protein</fullName>
    </recommendedName>
</protein>
<dbReference type="GO" id="GO:0003723">
    <property type="term" value="F:RNA binding"/>
    <property type="evidence" value="ECO:0007669"/>
    <property type="project" value="InterPro"/>
</dbReference>
<sequence>RKRFLQKPLKTDFHDLFESIPQTKKTAIVFGPENSGLSNEDLMLADIIFNIDLSKTNTSLNLSHAVLILSYKWREFFMFHKIQPNYNRINSNIALKSDFLNFMDFLKGELNDVGFFYPQKKTKGMFENIQTMFMRSSLSKTEIQTLWGMIKKLRKQS</sequence>
<organism evidence="6">
    <name type="scientific">marine metagenome</name>
    <dbReference type="NCBI Taxonomy" id="408172"/>
    <lineage>
        <taxon>unclassified sequences</taxon>
        <taxon>metagenomes</taxon>
        <taxon>ecological metagenomes</taxon>
    </lineage>
</organism>
<dbReference type="Gene3D" id="1.10.8.590">
    <property type="match status" value="1"/>
</dbReference>
<proteinExistence type="inferred from homology"/>
<evidence type="ECO:0000256" key="4">
    <source>
        <dbReference type="ARBA" id="ARBA00022691"/>
    </source>
</evidence>
<dbReference type="InterPro" id="IPR029026">
    <property type="entry name" value="tRNA_m1G_MTases_N"/>
</dbReference>
<dbReference type="InterPro" id="IPR004384">
    <property type="entry name" value="RNA_MeTrfase_TrmJ/LasT"/>
</dbReference>
<dbReference type="Pfam" id="PF00588">
    <property type="entry name" value="SpoU_methylase"/>
    <property type="match status" value="1"/>
</dbReference>
<feature type="non-terminal residue" evidence="6">
    <location>
        <position position="1"/>
    </location>
</feature>
<keyword evidence="2" id="KW-0489">Methyltransferase</keyword>
<reference evidence="6" key="1">
    <citation type="submission" date="2018-05" db="EMBL/GenBank/DDBJ databases">
        <authorList>
            <person name="Lanie J.A."/>
            <person name="Ng W.-L."/>
            <person name="Kazmierczak K.M."/>
            <person name="Andrzejewski T.M."/>
            <person name="Davidsen T.M."/>
            <person name="Wayne K.J."/>
            <person name="Tettelin H."/>
            <person name="Glass J.I."/>
            <person name="Rusch D."/>
            <person name="Podicherti R."/>
            <person name="Tsui H.-C.T."/>
            <person name="Winkler M.E."/>
        </authorList>
    </citation>
    <scope>NUCLEOTIDE SEQUENCE</scope>
</reference>
<dbReference type="PANTHER" id="PTHR42786">
    <property type="entry name" value="TRNA/RRNA METHYLTRANSFERASE"/>
    <property type="match status" value="1"/>
</dbReference>
<evidence type="ECO:0000256" key="3">
    <source>
        <dbReference type="ARBA" id="ARBA00022679"/>
    </source>
</evidence>
<evidence type="ECO:0000256" key="1">
    <source>
        <dbReference type="ARBA" id="ARBA00007228"/>
    </source>
</evidence>
<evidence type="ECO:0000313" key="6">
    <source>
        <dbReference type="EMBL" id="SVA97645.1"/>
    </source>
</evidence>
<dbReference type="EMBL" id="UINC01024291">
    <property type="protein sequence ID" value="SVA97645.1"/>
    <property type="molecule type" value="Genomic_DNA"/>
</dbReference>